<accession>H3ZBJ8</accession>
<name>H3ZBJ8_9ALTE</name>
<dbReference type="CDD" id="cd00761">
    <property type="entry name" value="Glyco_tranf_GTA_type"/>
    <property type="match status" value="1"/>
</dbReference>
<keyword evidence="3" id="KW-1185">Reference proteome</keyword>
<evidence type="ECO:0000313" key="3">
    <source>
        <dbReference type="Proteomes" id="UP000012046"/>
    </source>
</evidence>
<dbReference type="AlphaFoldDB" id="H3ZBJ8"/>
<dbReference type="InterPro" id="IPR001763">
    <property type="entry name" value="Rhodanese-like_dom"/>
</dbReference>
<evidence type="ECO:0000259" key="1">
    <source>
        <dbReference type="PROSITE" id="PS50206"/>
    </source>
</evidence>
<dbReference type="InterPro" id="IPR001173">
    <property type="entry name" value="Glyco_trans_2-like"/>
</dbReference>
<organism evidence="2 3">
    <name type="scientific">Alishewanella jeotgali KCTC 22429</name>
    <dbReference type="NCBI Taxonomy" id="1129374"/>
    <lineage>
        <taxon>Bacteria</taxon>
        <taxon>Pseudomonadati</taxon>
        <taxon>Pseudomonadota</taxon>
        <taxon>Gammaproteobacteria</taxon>
        <taxon>Alteromonadales</taxon>
        <taxon>Alteromonadaceae</taxon>
        <taxon>Alishewanella</taxon>
    </lineage>
</organism>
<sequence length="440" mass="49591">MNKENRTVTVVIPCFQQGHLLPRALDSIQRQTYKDLEVLVIDDGSNPPVEITHCYSVPVKLIRQENRGLSAARNTGLRLASGTYIKFLDADDELLPDCISDQVYMLGAKNTVSCIGFREINEDSDNLTDVIPAFGAPLSALLMVNIGPPHIYLYWAEDLRRYKGFSQEERVQGGHEDYDLILRMVVDGVNLVTHHSVGVIYYRREGTMSTVRDRMDKTRAAVWSYNVAQYFLKEKVISANMMLSLLTSFAHLLKITPPKYHENLYQLIGIFEERLSSVNFSSTSYNDRNLLSIFGNLEGTEAIAKRLSSVLNASDIISVPWHAQEIIDYRLNLKFYENTFPDRYLVQLLQCAIAHKNNFAVYGAGEAGQRILKILLSAGLKPVVIYDRGWGGILELNGCPVRDPGELAGSGINFIIIASFAYYQEIAYFIKREAPEVGFI</sequence>
<feature type="domain" description="Rhodanese" evidence="1">
    <location>
        <begin position="365"/>
        <end position="402"/>
    </location>
</feature>
<dbReference type="InterPro" id="IPR029044">
    <property type="entry name" value="Nucleotide-diphossugar_trans"/>
</dbReference>
<protein>
    <submittedName>
        <fullName evidence="2">Family 2 glycosyl transferase</fullName>
    </submittedName>
</protein>
<dbReference type="eggNOG" id="COG1215">
    <property type="taxonomic scope" value="Bacteria"/>
</dbReference>
<dbReference type="SUPFAM" id="SSF53448">
    <property type="entry name" value="Nucleotide-diphospho-sugar transferases"/>
    <property type="match status" value="1"/>
</dbReference>
<dbReference type="EMBL" id="AHTH01000005">
    <property type="protein sequence ID" value="EHR42312.1"/>
    <property type="molecule type" value="Genomic_DNA"/>
</dbReference>
<dbReference type="PANTHER" id="PTHR22916:SF3">
    <property type="entry name" value="UDP-GLCNAC:BETAGAL BETA-1,3-N-ACETYLGLUCOSAMINYLTRANSFERASE-LIKE PROTEIN 1"/>
    <property type="match status" value="1"/>
</dbReference>
<dbReference type="PANTHER" id="PTHR22916">
    <property type="entry name" value="GLYCOSYLTRANSFERASE"/>
    <property type="match status" value="1"/>
</dbReference>
<dbReference type="GO" id="GO:0016758">
    <property type="term" value="F:hexosyltransferase activity"/>
    <property type="evidence" value="ECO:0007669"/>
    <property type="project" value="UniProtKB-ARBA"/>
</dbReference>
<keyword evidence="2" id="KW-0808">Transferase</keyword>
<dbReference type="Gene3D" id="3.90.550.10">
    <property type="entry name" value="Spore Coat Polysaccharide Biosynthesis Protein SpsA, Chain A"/>
    <property type="match status" value="1"/>
</dbReference>
<evidence type="ECO:0000313" key="2">
    <source>
        <dbReference type="EMBL" id="EHR42312.1"/>
    </source>
</evidence>
<dbReference type="PATRIC" id="fig|1129374.4.peg.709"/>
<dbReference type="RefSeq" id="WP_008949708.1">
    <property type="nucleotide sequence ID" value="NZ_AHTH01000005.1"/>
</dbReference>
<dbReference type="Pfam" id="PF00535">
    <property type="entry name" value="Glycos_transf_2"/>
    <property type="match status" value="1"/>
</dbReference>
<reference evidence="2 3" key="1">
    <citation type="journal article" date="2012" name="J. Bacteriol.">
        <title>Genome Sequence of Extracellular-Protease-Producing Alishewanella jeotgali Isolated from Traditional Korean Fermented Seafood.</title>
        <authorList>
            <person name="Jung J."/>
            <person name="Chun J."/>
            <person name="Park W."/>
        </authorList>
    </citation>
    <scope>NUCLEOTIDE SEQUENCE [LARGE SCALE GENOMIC DNA]</scope>
    <source>
        <strain evidence="2 3">KCTC 22429</strain>
    </source>
</reference>
<dbReference type="STRING" id="1129374.AJE_03516"/>
<proteinExistence type="predicted"/>
<comment type="caution">
    <text evidence="2">The sequence shown here is derived from an EMBL/GenBank/DDBJ whole genome shotgun (WGS) entry which is preliminary data.</text>
</comment>
<dbReference type="Proteomes" id="UP000012046">
    <property type="component" value="Unassembled WGS sequence"/>
</dbReference>
<gene>
    <name evidence="2" type="ORF">AJE_03516</name>
</gene>
<dbReference type="PROSITE" id="PS50206">
    <property type="entry name" value="RHODANESE_3"/>
    <property type="match status" value="1"/>
</dbReference>